<evidence type="ECO:0000313" key="2">
    <source>
        <dbReference type="EMBL" id="OQR87555.1"/>
    </source>
</evidence>
<keyword evidence="3" id="KW-1185">Reference proteome</keyword>
<reference evidence="2 3" key="1">
    <citation type="journal article" date="2014" name="Genome Biol. Evol.">
        <title>The secreted proteins of Achlya hypogyna and Thraustotheca clavata identify the ancestral oomycete secretome and reveal gene acquisitions by horizontal gene transfer.</title>
        <authorList>
            <person name="Misner I."/>
            <person name="Blouin N."/>
            <person name="Leonard G."/>
            <person name="Richards T.A."/>
            <person name="Lane C.E."/>
        </authorList>
    </citation>
    <scope>NUCLEOTIDE SEQUENCE [LARGE SCALE GENOMIC DNA]</scope>
    <source>
        <strain evidence="2 3">ATCC 48635</strain>
    </source>
</reference>
<evidence type="ECO:0000256" key="1">
    <source>
        <dbReference type="SAM" id="MobiDB-lite"/>
    </source>
</evidence>
<name>A0A1V9YPA6_ACHHY</name>
<dbReference type="AlphaFoldDB" id="A0A1V9YPA6"/>
<accession>A0A1V9YPA6</accession>
<evidence type="ECO:0008006" key="4">
    <source>
        <dbReference type="Google" id="ProtNLM"/>
    </source>
</evidence>
<feature type="non-terminal residue" evidence="2">
    <location>
        <position position="1"/>
    </location>
</feature>
<evidence type="ECO:0000313" key="3">
    <source>
        <dbReference type="Proteomes" id="UP000243579"/>
    </source>
</evidence>
<sequence>LKSYTNGKCIAPADTVCQKIPSGAYGCVVAKPTPAPSTPLPTPAKSTPLPTPATTVPATTVKPTPAPTKA</sequence>
<gene>
    <name evidence="2" type="ORF">ACHHYP_20371</name>
</gene>
<dbReference type="EMBL" id="JNBR01001433">
    <property type="protein sequence ID" value="OQR87555.1"/>
    <property type="molecule type" value="Genomic_DNA"/>
</dbReference>
<protein>
    <recommendedName>
        <fullName evidence="4">Mucin-like protein</fullName>
    </recommendedName>
</protein>
<feature type="region of interest" description="Disordered" evidence="1">
    <location>
        <begin position="34"/>
        <end position="70"/>
    </location>
</feature>
<organism evidence="2 3">
    <name type="scientific">Achlya hypogyna</name>
    <name type="common">Oomycete</name>
    <name type="synonym">Protoachlya hypogyna</name>
    <dbReference type="NCBI Taxonomy" id="1202772"/>
    <lineage>
        <taxon>Eukaryota</taxon>
        <taxon>Sar</taxon>
        <taxon>Stramenopiles</taxon>
        <taxon>Oomycota</taxon>
        <taxon>Saprolegniomycetes</taxon>
        <taxon>Saprolegniales</taxon>
        <taxon>Achlyaceae</taxon>
        <taxon>Achlya</taxon>
    </lineage>
</organism>
<proteinExistence type="predicted"/>
<feature type="compositionally biased region" description="Low complexity" evidence="1">
    <location>
        <begin position="43"/>
        <end position="70"/>
    </location>
</feature>
<dbReference type="Proteomes" id="UP000243579">
    <property type="component" value="Unassembled WGS sequence"/>
</dbReference>
<comment type="caution">
    <text evidence="2">The sequence shown here is derived from an EMBL/GenBank/DDBJ whole genome shotgun (WGS) entry which is preliminary data.</text>
</comment>